<dbReference type="Pfam" id="PF02463">
    <property type="entry name" value="SMC_N"/>
    <property type="match status" value="1"/>
</dbReference>
<accession>A0ABN9QK23</accession>
<comment type="caution">
    <text evidence="3">The sequence shown here is derived from an EMBL/GenBank/DDBJ whole genome shotgun (WGS) entry which is preliminary data.</text>
</comment>
<dbReference type="Proteomes" id="UP001189429">
    <property type="component" value="Unassembled WGS sequence"/>
</dbReference>
<dbReference type="SUPFAM" id="SSF56672">
    <property type="entry name" value="DNA/RNA polymerases"/>
    <property type="match status" value="1"/>
</dbReference>
<dbReference type="CDD" id="cd03272">
    <property type="entry name" value="ABC_SMC3_euk"/>
    <property type="match status" value="1"/>
</dbReference>
<dbReference type="SUPFAM" id="SSF56349">
    <property type="entry name" value="DNA breaking-rejoining enzymes"/>
    <property type="match status" value="1"/>
</dbReference>
<dbReference type="PANTHER" id="PTHR43977">
    <property type="entry name" value="STRUCTURAL MAINTENANCE OF CHROMOSOMES PROTEIN 3"/>
    <property type="match status" value="1"/>
</dbReference>
<dbReference type="InterPro" id="IPR027417">
    <property type="entry name" value="P-loop_NTPase"/>
</dbReference>
<evidence type="ECO:0000259" key="2">
    <source>
        <dbReference type="Pfam" id="PF02463"/>
    </source>
</evidence>
<name>A0ABN9QK23_9DINO</name>
<proteinExistence type="predicted"/>
<keyword evidence="4" id="KW-1185">Reference proteome</keyword>
<reference evidence="3" key="1">
    <citation type="submission" date="2023-10" db="EMBL/GenBank/DDBJ databases">
        <authorList>
            <person name="Chen Y."/>
            <person name="Shah S."/>
            <person name="Dougan E. K."/>
            <person name="Thang M."/>
            <person name="Chan C."/>
        </authorList>
    </citation>
    <scope>NUCLEOTIDE SEQUENCE [LARGE SCALE GENOMIC DNA]</scope>
</reference>
<gene>
    <name evidence="3" type="ORF">PCOR1329_LOCUS12642</name>
</gene>
<dbReference type="InterPro" id="IPR011010">
    <property type="entry name" value="DNA_brk_join_enz"/>
</dbReference>
<evidence type="ECO:0000313" key="3">
    <source>
        <dbReference type="EMBL" id="CAK0806407.1"/>
    </source>
</evidence>
<dbReference type="Gene3D" id="3.40.50.300">
    <property type="entry name" value="P-loop containing nucleotide triphosphate hydrolases"/>
    <property type="match status" value="1"/>
</dbReference>
<dbReference type="InterPro" id="IPR043502">
    <property type="entry name" value="DNA/RNA_pol_sf"/>
</dbReference>
<dbReference type="InterPro" id="IPR003395">
    <property type="entry name" value="RecF/RecN/SMC_N"/>
</dbReference>
<protein>
    <recommendedName>
        <fullName evidence="2">RecF/RecN/SMC N-terminal domain-containing protein</fullName>
    </recommendedName>
</protein>
<dbReference type="EMBL" id="CAUYUJ010003703">
    <property type="protein sequence ID" value="CAK0806407.1"/>
    <property type="molecule type" value="Genomic_DNA"/>
</dbReference>
<evidence type="ECO:0000256" key="1">
    <source>
        <dbReference type="ARBA" id="ARBA00023306"/>
    </source>
</evidence>
<organism evidence="3 4">
    <name type="scientific">Prorocentrum cordatum</name>
    <dbReference type="NCBI Taxonomy" id="2364126"/>
    <lineage>
        <taxon>Eukaryota</taxon>
        <taxon>Sar</taxon>
        <taxon>Alveolata</taxon>
        <taxon>Dinophyceae</taxon>
        <taxon>Prorocentrales</taxon>
        <taxon>Prorocentraceae</taxon>
        <taxon>Prorocentrum</taxon>
    </lineage>
</organism>
<evidence type="ECO:0000313" key="4">
    <source>
        <dbReference type="Proteomes" id="UP001189429"/>
    </source>
</evidence>
<dbReference type="SUPFAM" id="SSF52540">
    <property type="entry name" value="P-loop containing nucleoside triphosphate hydrolases"/>
    <property type="match status" value="1"/>
</dbReference>
<feature type="domain" description="RecF/RecN/SMC N-terminal" evidence="2">
    <location>
        <begin position="2"/>
        <end position="452"/>
    </location>
</feature>
<sequence length="1580" mass="171231">MHIKQVIIRGFKTYKEQTSLDEDFSPGTNIVVGFNGSGKSNFFQAILFVLSDQFSSLRAETRKALLHEGAGQAVLTAYVEVILDNSDRRIPVEGDQVSIRRLIGVKKDDWLLDGKHATKAEIFGLLEGAGFAKTSPYYIVQQGKVSELTLMTDVQRLGLLKDVSGAGVYDERRSESVRIMEDTEMRRSRTQGLVGEIQEKLSALEGEQRELQECERLEARKRTLEYVLADREWRAAQGPLMLGQLAQAAVLGVANLGGAWLGKCQPPPCPASPACPPAGACTCPPAPAVTCPQVSVTCPAVPAVEARACPEAPAAPACPPPPACPPSTCPAEAAEALGRQDCWPETRVALSFACGLGGVAVLVGFVLGTCCASCLVNYGAAEWHWRIVLAGLVSSDSRALILTPDGDMYIEDFNDAVAVRWLGPNNEVPEGVPRNLIYHFGQFPSAATLRRLMQEGAYTAGLEDQRRGYGIAVWGAGGAAGAAGGAAAGPAVAQAGGAGRVAAGAPAYVPAQPPAPGAPGEGEDDGPGPAALQGLMGVGRDFRPPARPTVQPVTVHTVRWVAAESVEFPGGSVGRGDDVAFNGSEMVSGRKGVIVLMGVSVLMEDIGDADVEAYRSKEAHHDARLLKLQRDSRGDRHRPWRDVARDVSAVKQTDWPVPGPQTAEWCTKFLDRRSEGPVGWDRRWRADNRLSMDQWGVSEHETLAKILERLGTHDQCDVVNLAAAEDIVRRMQLIEYFYYEVHRQSDSGKQQDKKGGKGARLEEMAVFSGKHREYGEVMVAPELLTYVASELERDSGIMKQMRKAREERSLGMIQAAVAELGRPPADLTRQGALAELLAKRSYTGEKAAARVAESALKRPYYDPSLQGRPRRYARLLAALDGAGMLEWRRHGSPRVGLFTVWKKNGNQRLIVDARLSNLCFASPDPVDLATGGSFAPLEVDPGPPVCLAQVDIQDAFYHLLLPPELVPLFCLRPVTAGLAGVSELDGAAVSPTQLVYPHLRVVPMGWNHALWWCQRIHECHAFRQPGVFLSNKLSDKKPGVRLGRSGFAHTEYVDNFAAIGRQASEVDAVADSVLDALTTAGLCMHPRESSVGGSVLGWEFSDECPQELNLAAAAGLDDLDRVGTARHLEALGEADRSGAVAEIGPEILEGSWATISAGRWMRREAMPILEGRALVWGVRHASRGLSEFGKRILFLTDGMSEVLALEKGRSSSVALMRVSRAKASARLAKPRPEVLATRGERAAVRRAKFPEDKRVTDGEGLSLLERESVGDHNQRVYQSVLVEFRVFSKTLGLRLKAAQDYDEAAVEWAHHAFFDGGDAQEGTRLKAVLLYYYPRLLSVAGLPRFSRALKGWRRLVPPRSRLPLPWEVACAVANKLVANQDLHAARLIIVMFVFYLRPVELMSLTGRQVVPPARAAGHDAWSLVLFPMEEETPSKTGAFNESVLGDLPFYRFIGDVLKLLKAGVDDKGLVAQVRHVQLAQAFRTAGQQLGLEGPPGLYQLRHGGASADLASGRRGIAEVKARGRWASDSSVTRYGKGGRIADQLAKLPQPFLDHAIACAKKIGDILCERCRPLPPARAGP</sequence>
<keyword evidence="1" id="KW-0131">Cell cycle</keyword>
<dbReference type="InterPro" id="IPR041741">
    <property type="entry name" value="SMC3_ABC_euk"/>
</dbReference>